<proteinExistence type="predicted"/>
<keyword evidence="1" id="KW-0614">Plasmid</keyword>
<evidence type="ECO:0000313" key="2">
    <source>
        <dbReference type="Proteomes" id="UP000198286"/>
    </source>
</evidence>
<evidence type="ECO:0000313" key="1">
    <source>
        <dbReference type="EMBL" id="ASL18184.1"/>
    </source>
</evidence>
<gene>
    <name evidence="1" type="ORF">MYCOZU2_05839</name>
</gene>
<reference evidence="1 2" key="1">
    <citation type="journal article" date="2017" name="Lancet Infect. Dis.">
        <title>Global outbreak of severe Mycobacterium chimaera disease after cardiac surgery: a molecular epidemiological study.</title>
        <authorList>
            <person name="van Ingen J."/>
            <person name="Kohl T."/>
            <person name="Kranzer K."/>
            <person name="Hasse B."/>
            <person name="Keller P."/>
            <person name="Szafranska A."/>
            <person name="Hillemann D."/>
            <person name="Chand M."/>
            <person name="Schreiber P."/>
            <person name="Sommerstein R."/>
            <person name="Berger C."/>
            <person name="Genoni M."/>
            <person name="Ruegg C."/>
            <person name="Troillet N."/>
            <person name="Widmer A.F."/>
            <person name="Becker S.L."/>
            <person name="Herrmann M."/>
            <person name="Eckmanns T."/>
            <person name="Haller S."/>
            <person name="Hoeller C."/>
            <person name="Debast S.B."/>
            <person name="Wolfhagen M.J."/>
            <person name="Hopman J."/>
            <person name="Kluytmans J."/>
            <person name="Langelaar M."/>
            <person name="Notermans D.W."/>
            <person name="ten Oever J."/>
            <person name="van den Barselaar P."/>
            <person name="Vonk A.B.A."/>
            <person name="Vos M.C."/>
            <person name="Ahmed N."/>
            <person name="Brown T."/>
            <person name="Crook D."/>
            <person name="Lamagni T."/>
            <person name="Phin N."/>
            <person name="Smith E.G."/>
            <person name="Zambon M."/>
            <person name="Serr A."/>
            <person name="Goetting T."/>
            <person name="Ebner W."/>
            <person name="Thuermer A."/>
            <person name="Utpatel C."/>
            <person name="Sproer C."/>
            <person name="Bunk B."/>
            <person name="Nubel U."/>
            <person name="Bloemberg G."/>
            <person name="Bottger E."/>
            <person name="Niemann S."/>
            <person name="Wagner D."/>
            <person name="Sax H."/>
        </authorList>
    </citation>
    <scope>NUCLEOTIDE SEQUENCE [LARGE SCALE GENOMIC DNA]</scope>
    <source>
        <strain evidence="1 2">ZUERICH-2</strain>
        <plasmid evidence="1 2">unnamed 1</plasmid>
    </source>
</reference>
<dbReference type="EMBL" id="CP015268">
    <property type="protein sequence ID" value="ASL18184.1"/>
    <property type="molecule type" value="Genomic_DNA"/>
</dbReference>
<accession>A0A7U5MR72</accession>
<name>A0A7U5MR72_MYCIT</name>
<geneLocation type="plasmid" evidence="1 2">
    <name>unnamed 1</name>
</geneLocation>
<dbReference type="Proteomes" id="UP000198286">
    <property type="component" value="Plasmid unnamed 1"/>
</dbReference>
<protein>
    <submittedName>
        <fullName evidence="1">Uncharacterized protein</fullName>
    </submittedName>
</protein>
<dbReference type="AlphaFoldDB" id="A0A7U5MR72"/>
<sequence length="37" mass="4161">MPTVIYAYSTDWMNELACSTARQATEGENAREKDPPI</sequence>
<organism evidence="1 2">
    <name type="scientific">Mycobacterium intracellulare subsp. chimaera</name>
    <dbReference type="NCBI Taxonomy" id="222805"/>
    <lineage>
        <taxon>Bacteria</taxon>
        <taxon>Bacillati</taxon>
        <taxon>Actinomycetota</taxon>
        <taxon>Actinomycetes</taxon>
        <taxon>Mycobacteriales</taxon>
        <taxon>Mycobacteriaceae</taxon>
        <taxon>Mycobacterium</taxon>
        <taxon>Mycobacterium avium complex (MAC)</taxon>
    </lineage>
</organism>